<dbReference type="OrthoDB" id="9788224at2"/>
<dbReference type="InterPro" id="IPR020843">
    <property type="entry name" value="ER"/>
</dbReference>
<evidence type="ECO:0000313" key="2">
    <source>
        <dbReference type="EMBL" id="KGM35279.1"/>
    </source>
</evidence>
<name>A0A0A0DAZ7_9PROT</name>
<dbReference type="PANTHER" id="PTHR43677:SF11">
    <property type="entry name" value="ZINC-CONTAINING ALCOHOL DEHYDROGENASE"/>
    <property type="match status" value="1"/>
</dbReference>
<dbReference type="GO" id="GO:0016491">
    <property type="term" value="F:oxidoreductase activity"/>
    <property type="evidence" value="ECO:0007669"/>
    <property type="project" value="InterPro"/>
</dbReference>
<comment type="caution">
    <text evidence="2">The sequence shown here is derived from an EMBL/GenBank/DDBJ whole genome shotgun (WGS) entry which is preliminary data.</text>
</comment>
<dbReference type="Pfam" id="PF00107">
    <property type="entry name" value="ADH_zinc_N"/>
    <property type="match status" value="1"/>
</dbReference>
<dbReference type="InterPro" id="IPR011032">
    <property type="entry name" value="GroES-like_sf"/>
</dbReference>
<dbReference type="RefSeq" id="WP_034832705.1">
    <property type="nucleotide sequence ID" value="NZ_JANX01000037.1"/>
</dbReference>
<dbReference type="InterPro" id="IPR051397">
    <property type="entry name" value="Zn-ADH-like_protein"/>
</dbReference>
<proteinExistence type="predicted"/>
<sequence length="318" mass="32277">MKAAIVRGPGLTPAYADFAEPVPEAGEARIAVTAAAISPVVKGRASGTHYSSSGQFPFVAGLDGVGRLDDGRRVYFIMPRAPFGSMAERAAAPAAHCLPLPDDLDDITAAAIANPGMSSWAALAERARLQAGETVLVNGATGTSGRLAVQIARHLGARRVIATGRDAEALHAVVALGADITIPLGVEDVAERFQAQFAEGVDVVLDYLWGPSAAKLLAAGAKAGPEGRPIRFVQIGAVSGAEIPLPSAVLRASAIALMGSGIGSVPPDRMIAAIGGVLQAAGPAGLRIATTPVPLAEVGQAWNRDDGRRTVLTIGLAA</sequence>
<dbReference type="SMART" id="SM00829">
    <property type="entry name" value="PKS_ER"/>
    <property type="match status" value="1"/>
</dbReference>
<dbReference type="PANTHER" id="PTHR43677">
    <property type="entry name" value="SHORT-CHAIN DEHYDROGENASE/REDUCTASE"/>
    <property type="match status" value="1"/>
</dbReference>
<feature type="domain" description="Enoyl reductase (ER)" evidence="1">
    <location>
        <begin position="10"/>
        <end position="312"/>
    </location>
</feature>
<organism evidence="2 3">
    <name type="scientific">Inquilinus limosus MP06</name>
    <dbReference type="NCBI Taxonomy" id="1398085"/>
    <lineage>
        <taxon>Bacteria</taxon>
        <taxon>Pseudomonadati</taxon>
        <taxon>Pseudomonadota</taxon>
        <taxon>Alphaproteobacteria</taxon>
        <taxon>Rhodospirillales</taxon>
        <taxon>Rhodospirillaceae</taxon>
        <taxon>Inquilinus</taxon>
    </lineage>
</organism>
<dbReference type="AlphaFoldDB" id="A0A0A0DAZ7"/>
<dbReference type="Gene3D" id="3.40.50.720">
    <property type="entry name" value="NAD(P)-binding Rossmann-like Domain"/>
    <property type="match status" value="1"/>
</dbReference>
<protein>
    <submittedName>
        <fullName evidence="2">Alcohol dehydrogenase</fullName>
    </submittedName>
</protein>
<dbReference type="InterPro" id="IPR036291">
    <property type="entry name" value="NAD(P)-bd_dom_sf"/>
</dbReference>
<dbReference type="SUPFAM" id="SSF51735">
    <property type="entry name" value="NAD(P)-binding Rossmann-fold domains"/>
    <property type="match status" value="1"/>
</dbReference>
<dbReference type="InterPro" id="IPR013149">
    <property type="entry name" value="ADH-like_C"/>
</dbReference>
<evidence type="ECO:0000259" key="1">
    <source>
        <dbReference type="SMART" id="SM00829"/>
    </source>
</evidence>
<gene>
    <name evidence="2" type="ORF">P409_05430</name>
</gene>
<reference evidence="2 3" key="1">
    <citation type="submission" date="2014-01" db="EMBL/GenBank/DDBJ databases">
        <title>Genome sequence determination for a cystic fibrosis isolate, Inquilinus limosus.</title>
        <authorList>
            <person name="Pino M."/>
            <person name="Di Conza J."/>
            <person name="Gutkind G."/>
        </authorList>
    </citation>
    <scope>NUCLEOTIDE SEQUENCE [LARGE SCALE GENOMIC DNA]</scope>
    <source>
        <strain evidence="2 3">MP06</strain>
    </source>
</reference>
<accession>A0A0A0DAZ7</accession>
<evidence type="ECO:0000313" key="3">
    <source>
        <dbReference type="Proteomes" id="UP000029995"/>
    </source>
</evidence>
<dbReference type="Gene3D" id="3.90.180.10">
    <property type="entry name" value="Medium-chain alcohol dehydrogenases, catalytic domain"/>
    <property type="match status" value="1"/>
</dbReference>
<dbReference type="EMBL" id="JANX01000037">
    <property type="protein sequence ID" value="KGM35279.1"/>
    <property type="molecule type" value="Genomic_DNA"/>
</dbReference>
<dbReference type="SUPFAM" id="SSF50129">
    <property type="entry name" value="GroES-like"/>
    <property type="match status" value="1"/>
</dbReference>
<dbReference type="Proteomes" id="UP000029995">
    <property type="component" value="Unassembled WGS sequence"/>
</dbReference>